<dbReference type="RefSeq" id="WP_106130459.1">
    <property type="nucleotide sequence ID" value="NZ_PVZG01000022.1"/>
</dbReference>
<protein>
    <submittedName>
        <fullName evidence="2">Putative regulator of Ras-like GTPase activity (Roadblock/LC7/MglB family)</fullName>
    </submittedName>
</protein>
<dbReference type="SMART" id="SM00960">
    <property type="entry name" value="Robl_LC7"/>
    <property type="match status" value="1"/>
</dbReference>
<evidence type="ECO:0000259" key="1">
    <source>
        <dbReference type="SMART" id="SM00960"/>
    </source>
</evidence>
<dbReference type="InterPro" id="IPR053141">
    <property type="entry name" value="Mycobact_SerProt_Inhib_Rv3364c"/>
</dbReference>
<dbReference type="Pfam" id="PF03259">
    <property type="entry name" value="Robl_LC7"/>
    <property type="match status" value="1"/>
</dbReference>
<organism evidence="2 3">
    <name type="scientific">Pseudosporangium ferrugineum</name>
    <dbReference type="NCBI Taxonomy" id="439699"/>
    <lineage>
        <taxon>Bacteria</taxon>
        <taxon>Bacillati</taxon>
        <taxon>Actinomycetota</taxon>
        <taxon>Actinomycetes</taxon>
        <taxon>Micromonosporales</taxon>
        <taxon>Micromonosporaceae</taxon>
        <taxon>Pseudosporangium</taxon>
    </lineage>
</organism>
<dbReference type="OrthoDB" id="5187023at2"/>
<dbReference type="PANTHER" id="PTHR36222:SF1">
    <property type="entry name" value="SERINE PROTEASE INHIBITOR RV3364C"/>
    <property type="match status" value="1"/>
</dbReference>
<reference evidence="2 3" key="1">
    <citation type="submission" date="2018-03" db="EMBL/GenBank/DDBJ databases">
        <title>Genomic Encyclopedia of Archaeal and Bacterial Type Strains, Phase II (KMG-II): from individual species to whole genera.</title>
        <authorList>
            <person name="Goeker M."/>
        </authorList>
    </citation>
    <scope>NUCLEOTIDE SEQUENCE [LARGE SCALE GENOMIC DNA]</scope>
    <source>
        <strain evidence="2 3">DSM 45348</strain>
    </source>
</reference>
<keyword evidence="3" id="KW-1185">Reference proteome</keyword>
<accession>A0A2T0RI53</accession>
<dbReference type="Proteomes" id="UP000239209">
    <property type="component" value="Unassembled WGS sequence"/>
</dbReference>
<name>A0A2T0RI53_9ACTN</name>
<dbReference type="SUPFAM" id="SSF103196">
    <property type="entry name" value="Roadblock/LC7 domain"/>
    <property type="match status" value="1"/>
</dbReference>
<dbReference type="PANTHER" id="PTHR36222">
    <property type="entry name" value="SERINE PROTEASE INHIBITOR RV3364C"/>
    <property type="match status" value="1"/>
</dbReference>
<evidence type="ECO:0000313" key="2">
    <source>
        <dbReference type="EMBL" id="PRY20807.1"/>
    </source>
</evidence>
<dbReference type="AlphaFoldDB" id="A0A2T0RI53"/>
<dbReference type="InterPro" id="IPR004942">
    <property type="entry name" value="Roadblock/LAMTOR2_dom"/>
</dbReference>
<gene>
    <name evidence="2" type="ORF">CLV70_12246</name>
</gene>
<comment type="caution">
    <text evidence="2">The sequence shown here is derived from an EMBL/GenBank/DDBJ whole genome shotgun (WGS) entry which is preliminary data.</text>
</comment>
<dbReference type="Gene3D" id="3.30.450.30">
    <property type="entry name" value="Dynein light chain 2a, cytoplasmic"/>
    <property type="match status" value="1"/>
</dbReference>
<dbReference type="EMBL" id="PVZG01000022">
    <property type="protein sequence ID" value="PRY20807.1"/>
    <property type="molecule type" value="Genomic_DNA"/>
</dbReference>
<feature type="domain" description="Roadblock/LAMTOR2" evidence="1">
    <location>
        <begin position="10"/>
        <end position="99"/>
    </location>
</feature>
<sequence length="140" mass="14990">MEPTAHNDLTWMLDELTAVDQVLHALVLSTDGLVVQKSRSLPQDAAELLAAAASSLYSVGAGVGRRFESGPVDQIIVEFHDRTLFIASAGENARLAVLGDEEVDMGTVAYEMGRLVTRIGQYLGAERRTPQASVNGHAGR</sequence>
<evidence type="ECO:0000313" key="3">
    <source>
        <dbReference type="Proteomes" id="UP000239209"/>
    </source>
</evidence>
<proteinExistence type="predicted"/>